<sequence length="136" mass="14097">MAPERAAESSVVRAVVVYDGQVLLVEQPGGGWRLPSGTPEPAETAPATAARVVHELTGYLVDGSSTLGPAAAVGEEVRAPVAVVCQLLTEAPSGGARLAPERIRWVAAAELVRAGRPENDGLPDVVRDYLEGHTPV</sequence>
<evidence type="ECO:0000313" key="3">
    <source>
        <dbReference type="Proteomes" id="UP000641386"/>
    </source>
</evidence>
<evidence type="ECO:0000259" key="1">
    <source>
        <dbReference type="PROSITE" id="PS51462"/>
    </source>
</evidence>
<dbReference type="Pfam" id="PF00293">
    <property type="entry name" value="NUDIX"/>
    <property type="match status" value="1"/>
</dbReference>
<feature type="domain" description="Nudix hydrolase" evidence="1">
    <location>
        <begin position="3"/>
        <end position="130"/>
    </location>
</feature>
<dbReference type="Proteomes" id="UP000641386">
    <property type="component" value="Unassembled WGS sequence"/>
</dbReference>
<name>A0A919E617_9ACTN</name>
<reference evidence="2" key="1">
    <citation type="journal article" date="2014" name="Int. J. Syst. Evol. Microbiol.">
        <title>Complete genome sequence of Corynebacterium casei LMG S-19264T (=DSM 44701T), isolated from a smear-ripened cheese.</title>
        <authorList>
            <consortium name="US DOE Joint Genome Institute (JGI-PGF)"/>
            <person name="Walter F."/>
            <person name="Albersmeier A."/>
            <person name="Kalinowski J."/>
            <person name="Ruckert C."/>
        </authorList>
    </citation>
    <scope>NUCLEOTIDE SEQUENCE</scope>
    <source>
        <strain evidence="2">JCM 3302</strain>
    </source>
</reference>
<dbReference type="InterPro" id="IPR015797">
    <property type="entry name" value="NUDIX_hydrolase-like_dom_sf"/>
</dbReference>
<dbReference type="InterPro" id="IPR000086">
    <property type="entry name" value="NUDIX_hydrolase_dom"/>
</dbReference>
<dbReference type="PROSITE" id="PS51462">
    <property type="entry name" value="NUDIX"/>
    <property type="match status" value="1"/>
</dbReference>
<dbReference type="EMBL" id="BNBC01000074">
    <property type="protein sequence ID" value="GHF16508.1"/>
    <property type="molecule type" value="Genomic_DNA"/>
</dbReference>
<dbReference type="SUPFAM" id="SSF55811">
    <property type="entry name" value="Nudix"/>
    <property type="match status" value="1"/>
</dbReference>
<reference evidence="2" key="2">
    <citation type="submission" date="2020-09" db="EMBL/GenBank/DDBJ databases">
        <authorList>
            <person name="Sun Q."/>
            <person name="Ohkuma M."/>
        </authorList>
    </citation>
    <scope>NUCLEOTIDE SEQUENCE</scope>
    <source>
        <strain evidence="2">JCM 3302</strain>
    </source>
</reference>
<keyword evidence="3" id="KW-1185">Reference proteome</keyword>
<accession>A0A919E617</accession>
<dbReference type="AlphaFoldDB" id="A0A919E617"/>
<organism evidence="2 3">
    <name type="scientific">Streptomyces spiralis</name>
    <dbReference type="NCBI Taxonomy" id="66376"/>
    <lineage>
        <taxon>Bacteria</taxon>
        <taxon>Bacillati</taxon>
        <taxon>Actinomycetota</taxon>
        <taxon>Actinomycetes</taxon>
        <taxon>Kitasatosporales</taxon>
        <taxon>Streptomycetaceae</taxon>
        <taxon>Streptomyces</taxon>
    </lineage>
</organism>
<dbReference type="Gene3D" id="3.90.79.10">
    <property type="entry name" value="Nucleoside Triphosphate Pyrophosphohydrolase"/>
    <property type="match status" value="1"/>
</dbReference>
<gene>
    <name evidence="2" type="ORF">GCM10014715_84660</name>
</gene>
<comment type="caution">
    <text evidence="2">The sequence shown here is derived from an EMBL/GenBank/DDBJ whole genome shotgun (WGS) entry which is preliminary data.</text>
</comment>
<evidence type="ECO:0000313" key="2">
    <source>
        <dbReference type="EMBL" id="GHF16508.1"/>
    </source>
</evidence>
<dbReference type="RefSeq" id="WP_189908058.1">
    <property type="nucleotide sequence ID" value="NZ_BNBC01000074.1"/>
</dbReference>
<proteinExistence type="predicted"/>
<protein>
    <recommendedName>
        <fullName evidence="1">Nudix hydrolase domain-containing protein</fullName>
    </recommendedName>
</protein>